<gene>
    <name evidence="1" type="ORF">J2S07_002945</name>
</gene>
<dbReference type="EMBL" id="JAUSTU010000014">
    <property type="protein sequence ID" value="MDQ0156624.1"/>
    <property type="molecule type" value="Genomic_DNA"/>
</dbReference>
<dbReference type="Proteomes" id="UP001231362">
    <property type="component" value="Unassembled WGS sequence"/>
</dbReference>
<protein>
    <recommendedName>
        <fullName evidence="3">FbpB family small basic protein</fullName>
    </recommendedName>
</protein>
<organism evidence="1 2">
    <name type="scientific">Anoxybacillus andreesenii</name>
    <dbReference type="NCBI Taxonomy" id="1325932"/>
    <lineage>
        <taxon>Bacteria</taxon>
        <taxon>Bacillati</taxon>
        <taxon>Bacillota</taxon>
        <taxon>Bacilli</taxon>
        <taxon>Bacillales</taxon>
        <taxon>Anoxybacillaceae</taxon>
        <taxon>Anoxybacillus</taxon>
    </lineage>
</organism>
<name>A0ABT9V6P3_9BACL</name>
<proteinExistence type="predicted"/>
<evidence type="ECO:0000313" key="2">
    <source>
        <dbReference type="Proteomes" id="UP001231362"/>
    </source>
</evidence>
<comment type="caution">
    <text evidence="1">The sequence shown here is derived from an EMBL/GenBank/DDBJ whole genome shotgun (WGS) entry which is preliminary data.</text>
</comment>
<evidence type="ECO:0000313" key="1">
    <source>
        <dbReference type="EMBL" id="MDQ0156624.1"/>
    </source>
</evidence>
<dbReference type="Pfam" id="PF13040">
    <property type="entry name" value="Fur_reg_FbpB"/>
    <property type="match status" value="1"/>
</dbReference>
<dbReference type="InterPro" id="IPR025004">
    <property type="entry name" value="SenN/SenS"/>
</dbReference>
<evidence type="ECO:0008006" key="3">
    <source>
        <dbReference type="Google" id="ProtNLM"/>
    </source>
</evidence>
<sequence length="44" mass="5509">MRKQFLSMQTLIRNNKQEILNDKKEIARIEQMIDEKHRKRLQKQ</sequence>
<keyword evidence="2" id="KW-1185">Reference proteome</keyword>
<accession>A0ABT9V6P3</accession>
<reference evidence="1 2" key="1">
    <citation type="submission" date="2023-07" db="EMBL/GenBank/DDBJ databases">
        <title>Genomic Encyclopedia of Type Strains, Phase IV (KMG-IV): sequencing the most valuable type-strain genomes for metagenomic binning, comparative biology and taxonomic classification.</title>
        <authorList>
            <person name="Goeker M."/>
        </authorList>
    </citation>
    <scope>NUCLEOTIDE SEQUENCE [LARGE SCALE GENOMIC DNA]</scope>
    <source>
        <strain evidence="1 2">DSM 23948</strain>
    </source>
</reference>
<dbReference type="RefSeq" id="WP_307151132.1">
    <property type="nucleotide sequence ID" value="NZ_JAUSTU010000014.1"/>
</dbReference>